<dbReference type="PANTHER" id="PTHR23518">
    <property type="entry name" value="C-METHYLTRANSFERASE"/>
    <property type="match status" value="1"/>
</dbReference>
<dbReference type="RefSeq" id="WP_135586343.1">
    <property type="nucleotide sequence ID" value="NZ_RQEP01000005.1"/>
</dbReference>
<dbReference type="PROSITE" id="PS50850">
    <property type="entry name" value="MFS"/>
    <property type="match status" value="1"/>
</dbReference>
<keyword evidence="1 4" id="KW-0812">Transmembrane</keyword>
<dbReference type="CDD" id="cd17370">
    <property type="entry name" value="MFS_MJ1317_like"/>
    <property type="match status" value="1"/>
</dbReference>
<dbReference type="SUPFAM" id="SSF103473">
    <property type="entry name" value="MFS general substrate transporter"/>
    <property type="match status" value="1"/>
</dbReference>
<dbReference type="Proteomes" id="UP000297453">
    <property type="component" value="Unassembled WGS sequence"/>
</dbReference>
<dbReference type="GO" id="GO:0022857">
    <property type="term" value="F:transmembrane transporter activity"/>
    <property type="evidence" value="ECO:0007669"/>
    <property type="project" value="InterPro"/>
</dbReference>
<evidence type="ECO:0000256" key="4">
    <source>
        <dbReference type="SAM" id="Phobius"/>
    </source>
</evidence>
<dbReference type="EMBL" id="RQEP01000005">
    <property type="protein sequence ID" value="TGK07961.1"/>
    <property type="molecule type" value="Genomic_DNA"/>
</dbReference>
<dbReference type="OrthoDB" id="9803985at2"/>
<feature type="domain" description="Major facilitator superfamily (MFS) profile" evidence="5">
    <location>
        <begin position="9"/>
        <end position="390"/>
    </location>
</feature>
<evidence type="ECO:0000256" key="3">
    <source>
        <dbReference type="ARBA" id="ARBA00023136"/>
    </source>
</evidence>
<organism evidence="6 7">
    <name type="scientific">Leptospira semungkisensis</name>
    <dbReference type="NCBI Taxonomy" id="2484985"/>
    <lineage>
        <taxon>Bacteria</taxon>
        <taxon>Pseudomonadati</taxon>
        <taxon>Spirochaetota</taxon>
        <taxon>Spirochaetia</taxon>
        <taxon>Leptospirales</taxon>
        <taxon>Leptospiraceae</taxon>
        <taxon>Leptospira</taxon>
    </lineage>
</organism>
<dbReference type="Pfam" id="PF07690">
    <property type="entry name" value="MFS_1"/>
    <property type="match status" value="2"/>
</dbReference>
<comment type="caution">
    <text evidence="6">The sequence shown here is derived from an EMBL/GenBank/DDBJ whole genome shotgun (WGS) entry which is preliminary data.</text>
</comment>
<gene>
    <name evidence="6" type="ORF">EHO59_07665</name>
</gene>
<protein>
    <submittedName>
        <fullName evidence="6">MFS transporter</fullName>
    </submittedName>
</protein>
<feature type="transmembrane region" description="Helical" evidence="4">
    <location>
        <begin position="303"/>
        <end position="325"/>
    </location>
</feature>
<feature type="transmembrane region" description="Helical" evidence="4">
    <location>
        <begin position="337"/>
        <end position="361"/>
    </location>
</feature>
<evidence type="ECO:0000256" key="1">
    <source>
        <dbReference type="ARBA" id="ARBA00022692"/>
    </source>
</evidence>
<accession>A0A4R9G8V8</accession>
<keyword evidence="2 4" id="KW-1133">Transmembrane helix</keyword>
<evidence type="ECO:0000313" key="7">
    <source>
        <dbReference type="Proteomes" id="UP000297453"/>
    </source>
</evidence>
<feature type="transmembrane region" description="Helical" evidence="4">
    <location>
        <begin position="34"/>
        <end position="58"/>
    </location>
</feature>
<dbReference type="InterPro" id="IPR011701">
    <property type="entry name" value="MFS"/>
</dbReference>
<feature type="transmembrane region" description="Helical" evidence="4">
    <location>
        <begin position="79"/>
        <end position="102"/>
    </location>
</feature>
<feature type="transmembrane region" description="Helical" evidence="4">
    <location>
        <begin position="250"/>
        <end position="269"/>
    </location>
</feature>
<dbReference type="PANTHER" id="PTHR23518:SF2">
    <property type="entry name" value="MAJOR FACILITATOR SUPERFAMILY TRANSPORTER"/>
    <property type="match status" value="1"/>
</dbReference>
<keyword evidence="3 4" id="KW-0472">Membrane</keyword>
<keyword evidence="7" id="KW-1185">Reference proteome</keyword>
<feature type="transmembrane region" description="Helical" evidence="4">
    <location>
        <begin position="276"/>
        <end position="297"/>
    </location>
</feature>
<proteinExistence type="predicted"/>
<evidence type="ECO:0000259" key="5">
    <source>
        <dbReference type="PROSITE" id="PS50850"/>
    </source>
</evidence>
<feature type="transmembrane region" description="Helical" evidence="4">
    <location>
        <begin position="164"/>
        <end position="185"/>
    </location>
</feature>
<name>A0A4R9G8V8_9LEPT</name>
<dbReference type="InterPro" id="IPR020846">
    <property type="entry name" value="MFS_dom"/>
</dbReference>
<feature type="transmembrane region" description="Helical" evidence="4">
    <location>
        <begin position="218"/>
        <end position="238"/>
    </location>
</feature>
<evidence type="ECO:0000313" key="6">
    <source>
        <dbReference type="EMBL" id="TGK07961.1"/>
    </source>
</evidence>
<sequence length="395" mass="43572">MKLKIISKTVWILSIVSLFTDVASEMLYPIMPIYLKNIGFSVVLIGILEGFAEAIAGLSKGYFGKLSDLKGKRVPFVQFGYLLSAISKPIMGILPIPIWVFISRTLDRFGKGLRTGARDALLSDEANPETKGTVFGFHRAMDTFGAVLGPTFALVYLQFYPENYSFLFLLATVPGLFAFFASGLLKEKTRPIPKKEEKVSILAYFAYWKDAPGIYKRLIVGLLIFGIANSSDLFLLLLLKTKGAQDSFVIGIYIFYNLVYALFSLPIGLMADRFGLVRTLIFGLFLFCSVYAGMAYADTSFEFYLLFFLYGLFAAATEGIAKALISNIVPESDTATAIGTFAGLSSISALLASYLGGLIWFYSGAKFMFLFSAVICLGVIVYFARYSDAFDLKES</sequence>
<feature type="transmembrane region" description="Helical" evidence="4">
    <location>
        <begin position="367"/>
        <end position="384"/>
    </location>
</feature>
<dbReference type="InterPro" id="IPR036259">
    <property type="entry name" value="MFS_trans_sf"/>
</dbReference>
<dbReference type="AlphaFoldDB" id="A0A4R9G8V8"/>
<reference evidence="6" key="1">
    <citation type="journal article" date="2019" name="PLoS Negl. Trop. Dis.">
        <title>Revisiting the worldwide diversity of Leptospira species in the environment.</title>
        <authorList>
            <person name="Vincent A.T."/>
            <person name="Schiettekatte O."/>
            <person name="Bourhy P."/>
            <person name="Veyrier F.J."/>
            <person name="Picardeau M."/>
        </authorList>
    </citation>
    <scope>NUCLEOTIDE SEQUENCE [LARGE SCALE GENOMIC DNA]</scope>
    <source>
        <strain evidence="6">SSS9</strain>
    </source>
</reference>
<dbReference type="Gene3D" id="1.20.1250.20">
    <property type="entry name" value="MFS general substrate transporter like domains"/>
    <property type="match status" value="2"/>
</dbReference>
<evidence type="ECO:0000256" key="2">
    <source>
        <dbReference type="ARBA" id="ARBA00022989"/>
    </source>
</evidence>